<gene>
    <name evidence="3" type="ORF">ACA1_230570</name>
</gene>
<protein>
    <recommendedName>
        <fullName evidence="2">DUF4139 domain-containing protein</fullName>
    </recommendedName>
</protein>
<feature type="compositionally biased region" description="Basic residues" evidence="1">
    <location>
        <begin position="33"/>
        <end position="44"/>
    </location>
</feature>
<feature type="compositionally biased region" description="Basic and acidic residues" evidence="1">
    <location>
        <begin position="19"/>
        <end position="32"/>
    </location>
</feature>
<evidence type="ECO:0000313" key="3">
    <source>
        <dbReference type="EMBL" id="ELR21670.1"/>
    </source>
</evidence>
<dbReference type="PANTHER" id="PTHR38075:SF1">
    <property type="entry name" value="DUF4139 DOMAIN-CONTAINING PROTEIN"/>
    <property type="match status" value="1"/>
</dbReference>
<dbReference type="KEGG" id="acan:ACA1_230570"/>
<feature type="region of interest" description="Disordered" evidence="1">
    <location>
        <begin position="1"/>
        <end position="81"/>
    </location>
</feature>
<dbReference type="RefSeq" id="XP_004346615.1">
    <property type="nucleotide sequence ID" value="XM_004346565.1"/>
</dbReference>
<reference evidence="3 4" key="1">
    <citation type="journal article" date="2013" name="Genome Biol.">
        <title>Genome of Acanthamoeba castellanii highlights extensive lateral gene transfer and early evolution of tyrosine kinase signaling.</title>
        <authorList>
            <person name="Clarke M."/>
            <person name="Lohan A.J."/>
            <person name="Liu B."/>
            <person name="Lagkouvardos I."/>
            <person name="Roy S."/>
            <person name="Zafar N."/>
            <person name="Bertelli C."/>
            <person name="Schilde C."/>
            <person name="Kianianmomeni A."/>
            <person name="Burglin T.R."/>
            <person name="Frech C."/>
            <person name="Turcotte B."/>
            <person name="Kopec K.O."/>
            <person name="Synnott J.M."/>
            <person name="Choo C."/>
            <person name="Paponov I."/>
            <person name="Finkler A."/>
            <person name="Soon Heng Tan C."/>
            <person name="Hutchins A.P."/>
            <person name="Weinmeier T."/>
            <person name="Rattei T."/>
            <person name="Chu J.S."/>
            <person name="Gimenez G."/>
            <person name="Irimia M."/>
            <person name="Rigden D.J."/>
            <person name="Fitzpatrick D.A."/>
            <person name="Lorenzo-Morales J."/>
            <person name="Bateman A."/>
            <person name="Chiu C.H."/>
            <person name="Tang P."/>
            <person name="Hegemann P."/>
            <person name="Fromm H."/>
            <person name="Raoult D."/>
            <person name="Greub G."/>
            <person name="Miranda-Saavedra D."/>
            <person name="Chen N."/>
            <person name="Nash P."/>
            <person name="Ginger M.L."/>
            <person name="Horn M."/>
            <person name="Schaap P."/>
            <person name="Caler L."/>
            <person name="Loftus B."/>
        </authorList>
    </citation>
    <scope>NUCLEOTIDE SEQUENCE [LARGE SCALE GENOMIC DNA]</scope>
    <source>
        <strain evidence="3 4">Neff</strain>
    </source>
</reference>
<name>L8H928_ACACF</name>
<dbReference type="AlphaFoldDB" id="L8H928"/>
<sequence length="561" mass="62564">MSLFGMQFSKKPHSPRPNVQEEKEGEHLEAGERKRKNTNSKNKKGNSFASLSTEEAEEHLASSSDDDDTGISVTATKGEPDVDEQLEAAEHVEEDKKPFDAATSLLIFHNGQVYVREDRDVVVENGGRALIRDLPSSVHPASLNFRSFTDSDASIVEHTLENGVDSFMALLAESVGEVVTLKLNDKEESSVRGKLLQIMEKEDVALETEEGAVVVISRAHIVSAEAGHQSFNKEPTLHCVVETNQEGAHKAQLTYEASGINWSAEYTLVVHPDSQAEFTGWITLGNQSGKTFKDAALALVAPPQSAPAQYEERDGLNTNKLKKPFSSISNFGKRKSPKPLVSTQNTSYLPRPITLVQGKDKQVRITHATFPIEQTNLFRTFVGAYKGSFQGSHSDHSQHKSIDMILRWTNTHDTHHRLGIELASGSIDVLDSTKGDTFLNLRHQATLNFTRPGEEILLVTGRHSDFTGERRVTELKADVKTRTIRESVQIELKNHSKTKHQVVVEDLLWRWHNYTVSPCQPKYEDIAKGKQIMTWRLTVAPKSTETIRYTVLYSNVPHQAS</sequence>
<dbReference type="GeneID" id="14922579"/>
<evidence type="ECO:0000259" key="2">
    <source>
        <dbReference type="Pfam" id="PF13598"/>
    </source>
</evidence>
<dbReference type="VEuPathDB" id="AmoebaDB:ACA1_230570"/>
<dbReference type="InterPro" id="IPR037291">
    <property type="entry name" value="DUF4139"/>
</dbReference>
<dbReference type="Gene3D" id="2.60.40.2960">
    <property type="match status" value="1"/>
</dbReference>
<dbReference type="Pfam" id="PF13598">
    <property type="entry name" value="DUF4139"/>
    <property type="match status" value="1"/>
</dbReference>
<evidence type="ECO:0000256" key="1">
    <source>
        <dbReference type="SAM" id="MobiDB-lite"/>
    </source>
</evidence>
<accession>L8H928</accession>
<dbReference type="Proteomes" id="UP000011083">
    <property type="component" value="Unassembled WGS sequence"/>
</dbReference>
<proteinExistence type="predicted"/>
<dbReference type="EMBL" id="KB007901">
    <property type="protein sequence ID" value="ELR21670.1"/>
    <property type="molecule type" value="Genomic_DNA"/>
</dbReference>
<keyword evidence="4" id="KW-1185">Reference proteome</keyword>
<dbReference type="PANTHER" id="PTHR38075">
    <property type="entry name" value="DUF4139 DOMAIN-CONTAINING PROTEIN"/>
    <property type="match status" value="1"/>
</dbReference>
<organism evidence="3 4">
    <name type="scientific">Acanthamoeba castellanii (strain ATCC 30010 / Neff)</name>
    <dbReference type="NCBI Taxonomy" id="1257118"/>
    <lineage>
        <taxon>Eukaryota</taxon>
        <taxon>Amoebozoa</taxon>
        <taxon>Discosea</taxon>
        <taxon>Longamoebia</taxon>
        <taxon>Centramoebida</taxon>
        <taxon>Acanthamoebidae</taxon>
        <taxon>Acanthamoeba</taxon>
    </lineage>
</organism>
<feature type="domain" description="DUF4139" evidence="2">
    <location>
        <begin position="252"/>
        <end position="551"/>
    </location>
</feature>
<evidence type="ECO:0000313" key="4">
    <source>
        <dbReference type="Proteomes" id="UP000011083"/>
    </source>
</evidence>